<accession>A0AAV7XKA1</accession>
<feature type="compositionally biased region" description="Pro residues" evidence="1">
    <location>
        <begin position="409"/>
        <end position="422"/>
    </location>
</feature>
<keyword evidence="3" id="KW-1185">Reference proteome</keyword>
<protein>
    <submittedName>
        <fullName evidence="2">Uncharacterized protein</fullName>
    </submittedName>
</protein>
<name>A0AAV7XKA1_9NEOP</name>
<feature type="compositionally biased region" description="Basic and acidic residues" evidence="1">
    <location>
        <begin position="369"/>
        <end position="378"/>
    </location>
</feature>
<feature type="compositionally biased region" description="Polar residues" evidence="1">
    <location>
        <begin position="246"/>
        <end position="255"/>
    </location>
</feature>
<feature type="compositionally biased region" description="Basic and acidic residues" evidence="1">
    <location>
        <begin position="13"/>
        <end position="24"/>
    </location>
</feature>
<feature type="compositionally biased region" description="Basic residues" evidence="1">
    <location>
        <begin position="1"/>
        <end position="12"/>
    </location>
</feature>
<feature type="region of interest" description="Disordered" evidence="1">
    <location>
        <begin position="1"/>
        <end position="69"/>
    </location>
</feature>
<feature type="region of interest" description="Disordered" evidence="1">
    <location>
        <begin position="136"/>
        <end position="285"/>
    </location>
</feature>
<feature type="compositionally biased region" description="Polar residues" evidence="1">
    <location>
        <begin position="183"/>
        <end position="198"/>
    </location>
</feature>
<dbReference type="AlphaFoldDB" id="A0AAV7XKA1"/>
<dbReference type="EMBL" id="JAPTSV010000006">
    <property type="protein sequence ID" value="KAJ1526574.1"/>
    <property type="molecule type" value="Genomic_DNA"/>
</dbReference>
<feature type="region of interest" description="Disordered" evidence="1">
    <location>
        <begin position="323"/>
        <end position="342"/>
    </location>
</feature>
<organism evidence="2 3">
    <name type="scientific">Megalurothrips usitatus</name>
    <name type="common">bean blossom thrips</name>
    <dbReference type="NCBI Taxonomy" id="439358"/>
    <lineage>
        <taxon>Eukaryota</taxon>
        <taxon>Metazoa</taxon>
        <taxon>Ecdysozoa</taxon>
        <taxon>Arthropoda</taxon>
        <taxon>Hexapoda</taxon>
        <taxon>Insecta</taxon>
        <taxon>Pterygota</taxon>
        <taxon>Neoptera</taxon>
        <taxon>Paraneoptera</taxon>
        <taxon>Thysanoptera</taxon>
        <taxon>Terebrantia</taxon>
        <taxon>Thripoidea</taxon>
        <taxon>Thripidae</taxon>
        <taxon>Megalurothrips</taxon>
    </lineage>
</organism>
<feature type="compositionally biased region" description="Low complexity" evidence="1">
    <location>
        <begin position="220"/>
        <end position="229"/>
    </location>
</feature>
<evidence type="ECO:0000256" key="1">
    <source>
        <dbReference type="SAM" id="MobiDB-lite"/>
    </source>
</evidence>
<feature type="compositionally biased region" description="Basic and acidic residues" evidence="1">
    <location>
        <begin position="398"/>
        <end position="408"/>
    </location>
</feature>
<feature type="region of interest" description="Disordered" evidence="1">
    <location>
        <begin position="813"/>
        <end position="834"/>
    </location>
</feature>
<feature type="compositionally biased region" description="Polar residues" evidence="1">
    <location>
        <begin position="273"/>
        <end position="284"/>
    </location>
</feature>
<comment type="caution">
    <text evidence="2">The sequence shown here is derived from an EMBL/GenBank/DDBJ whole genome shotgun (WGS) entry which is preliminary data.</text>
</comment>
<reference evidence="2" key="1">
    <citation type="submission" date="2022-12" db="EMBL/GenBank/DDBJ databases">
        <title>Chromosome-level genome assembly of the bean flower thrips Megalurothrips usitatus.</title>
        <authorList>
            <person name="Ma L."/>
            <person name="Liu Q."/>
            <person name="Li H."/>
            <person name="Cai W."/>
        </authorList>
    </citation>
    <scope>NUCLEOTIDE SEQUENCE</scope>
    <source>
        <strain evidence="2">Cailab_2022a</strain>
    </source>
</reference>
<gene>
    <name evidence="2" type="ORF">ONE63_008161</name>
</gene>
<evidence type="ECO:0000313" key="3">
    <source>
        <dbReference type="Proteomes" id="UP001075354"/>
    </source>
</evidence>
<sequence length="1190" mass="132986">MEEKPLRKRRRYKEYNDADSHSDVPRQTVWSADNPSGTVPEPSTQSLSPVNTQRGERSPSPCSSCSQSDPLLSLSPLHDSHHSLRCSEQIAVNQAMSVSDPAACLDTNDGGVESYKLIHHVQSVHHRHSALSQISVRASHESGPGLSSSVRRDYDGDFNADNSGSDRIINSSLLDNPMGDRAVNSSVYRSAQGSSKDLNSPVKRCSDEDSNEGDSRSDETNISSSSDSPSQERAAFNVSGHGVAQGSGQDLNSPVNRDFHENSNEGDSGSDKIVNSSPLDSPSEGSVACNISDYAAGQGSGLDVYSSINRDLDVSSNVGDNGNNQIMNLERHENPIGGGAANEISGYRVAEGGDSDPSSSDENSDSDDDRPHGFDRDLNIFSEDSSSENGDEEIPENPEEHNHQHGDDPPPPPPPPPSPPPASGLDKLREKLRGEYSTRVEDRAAASRGEILLNIQEFCKQHPLPLTAQEDLYKLVNTIFYKDIVPGTKYKLDKLYSSKSNIKYYFFCSKCFVCFGELDHQVVRVKECDECGTQNIVHDLTKANFFIMIDIVEQLQLLLQDPEIATELKNPNEFEDNGETMKDLHDGSVYKDFVASLEFIDGQWYMSFTACTDGTPVFACKNSLSIWPIFLSVNELPAYIRMKNILLAGLWFSKSHPKMDLFLEKFSDYMRKLSIDGFLLTVAGLLRYYKGFLLGVCVDAGARGAVQCIHAHNGESSCNWCLHPGEVEGNGSTARKFLPYDLEPALRTKEQMLRDGQAVLGMPGKDNHINGVLGISPLLRCPKFHIVDGFVLDSLHWANFGVARRMGKLWMGETKKKKKKKQDEENAANNTPLPQYYVGTNETSAVIDKRVSHLRPPLEVRRLPREMSLLHDFNAREWENWTLYFSIPLFINILPERYLRHWVLFVQGYYLLMLSERKKSETDVSHELMKCYVNGVFQLYGKKENTYNVHISLHAAANAQRWGNAYCVSTYAFENGNKILKSKINAQRGIPHQIIRSLSRDLALNVLRAEASTAQTDEYRSTIARKVKKCFFAGPVQCFRPRKFIPSEEERWYCERENVNVDSFVECSRIITGNICYSVDKGSTKTNNSFACSVGGEIFKIRKIIAEEDSREVYLFVSKVRCTPYGLPPLPRNITLSNFSPFLYTVDIIEQGITVISYQALKTICIYTPVNCQFYKGNFLSIMANTCNVF</sequence>
<dbReference type="PANTHER" id="PTHR46579">
    <property type="entry name" value="F5/8 TYPE C DOMAIN-CONTAINING PROTEIN-RELATED"/>
    <property type="match status" value="1"/>
</dbReference>
<feature type="compositionally biased region" description="Low complexity" evidence="1">
    <location>
        <begin position="58"/>
        <end position="69"/>
    </location>
</feature>
<feature type="region of interest" description="Disordered" evidence="1">
    <location>
        <begin position="348"/>
        <end position="426"/>
    </location>
</feature>
<feature type="compositionally biased region" description="Polar residues" evidence="1">
    <location>
        <begin position="28"/>
        <end position="53"/>
    </location>
</feature>
<dbReference type="PANTHER" id="PTHR46579:SF1">
    <property type="entry name" value="F5_8 TYPE C DOMAIN-CONTAINING PROTEIN"/>
    <property type="match status" value="1"/>
</dbReference>
<dbReference type="Proteomes" id="UP001075354">
    <property type="component" value="Chromosome 6"/>
</dbReference>
<proteinExistence type="predicted"/>
<evidence type="ECO:0000313" key="2">
    <source>
        <dbReference type="EMBL" id="KAJ1526574.1"/>
    </source>
</evidence>
<feature type="compositionally biased region" description="Polar residues" evidence="1">
    <location>
        <begin position="160"/>
        <end position="174"/>
    </location>
</feature>
<feature type="compositionally biased region" description="Acidic residues" evidence="1">
    <location>
        <begin position="385"/>
        <end position="397"/>
    </location>
</feature>